<name>A0AAE2CNI0_9LAMI</name>
<dbReference type="InterPro" id="IPR029058">
    <property type="entry name" value="AB_hydrolase_fold"/>
</dbReference>
<dbReference type="GO" id="GO:0016746">
    <property type="term" value="F:acyltransferase activity"/>
    <property type="evidence" value="ECO:0007669"/>
    <property type="project" value="UniProtKB-KW"/>
</dbReference>
<gene>
    <name evidence="1" type="ORF">Salat_1167000</name>
</gene>
<keyword evidence="2" id="KW-1185">Reference proteome</keyword>
<reference evidence="1" key="1">
    <citation type="submission" date="2020-06" db="EMBL/GenBank/DDBJ databases">
        <authorList>
            <person name="Li T."/>
            <person name="Hu X."/>
            <person name="Zhang T."/>
            <person name="Song X."/>
            <person name="Zhang H."/>
            <person name="Dai N."/>
            <person name="Sheng W."/>
            <person name="Hou X."/>
            <person name="Wei L."/>
        </authorList>
    </citation>
    <scope>NUCLEOTIDE SEQUENCE</scope>
    <source>
        <strain evidence="1">3651</strain>
        <tissue evidence="1">Leaf</tissue>
    </source>
</reference>
<keyword evidence="1" id="KW-0012">Acyltransferase</keyword>
<dbReference type="Gene3D" id="3.40.50.1820">
    <property type="entry name" value="alpha/beta hydrolase"/>
    <property type="match status" value="1"/>
</dbReference>
<keyword evidence="1" id="KW-0808">Transferase</keyword>
<accession>A0AAE2CNI0</accession>
<dbReference type="SUPFAM" id="SSF53474">
    <property type="entry name" value="alpha/beta-Hydrolases"/>
    <property type="match status" value="1"/>
</dbReference>
<dbReference type="Proteomes" id="UP001293254">
    <property type="component" value="Unassembled WGS sequence"/>
</dbReference>
<dbReference type="GO" id="GO:0016020">
    <property type="term" value="C:membrane"/>
    <property type="evidence" value="ECO:0007669"/>
    <property type="project" value="TreeGrafter"/>
</dbReference>
<dbReference type="AlphaFoldDB" id="A0AAE2CNI0"/>
<organism evidence="1 2">
    <name type="scientific">Sesamum alatum</name>
    <dbReference type="NCBI Taxonomy" id="300844"/>
    <lineage>
        <taxon>Eukaryota</taxon>
        <taxon>Viridiplantae</taxon>
        <taxon>Streptophyta</taxon>
        <taxon>Embryophyta</taxon>
        <taxon>Tracheophyta</taxon>
        <taxon>Spermatophyta</taxon>
        <taxon>Magnoliopsida</taxon>
        <taxon>eudicotyledons</taxon>
        <taxon>Gunneridae</taxon>
        <taxon>Pentapetalae</taxon>
        <taxon>asterids</taxon>
        <taxon>lamiids</taxon>
        <taxon>Lamiales</taxon>
        <taxon>Pedaliaceae</taxon>
        <taxon>Sesamum</taxon>
    </lineage>
</organism>
<dbReference type="PANTHER" id="PTHR22753:SF24">
    <property type="entry name" value="ESTERASE_LIPASE_THIOESTERASE FAMILY PROTEIN"/>
    <property type="match status" value="1"/>
</dbReference>
<evidence type="ECO:0000313" key="2">
    <source>
        <dbReference type="Proteomes" id="UP001293254"/>
    </source>
</evidence>
<comment type="caution">
    <text evidence="1">The sequence shown here is derived from an EMBL/GenBank/DDBJ whole genome shotgun (WGS) entry which is preliminary data.</text>
</comment>
<reference evidence="1" key="2">
    <citation type="journal article" date="2024" name="Plant">
        <title>Genomic evolution and insights into agronomic trait innovations of Sesamum species.</title>
        <authorList>
            <person name="Miao H."/>
            <person name="Wang L."/>
            <person name="Qu L."/>
            <person name="Liu H."/>
            <person name="Sun Y."/>
            <person name="Le M."/>
            <person name="Wang Q."/>
            <person name="Wei S."/>
            <person name="Zheng Y."/>
            <person name="Lin W."/>
            <person name="Duan Y."/>
            <person name="Cao H."/>
            <person name="Xiong S."/>
            <person name="Wang X."/>
            <person name="Wei L."/>
            <person name="Li C."/>
            <person name="Ma Q."/>
            <person name="Ju M."/>
            <person name="Zhao R."/>
            <person name="Li G."/>
            <person name="Mu C."/>
            <person name="Tian Q."/>
            <person name="Mei H."/>
            <person name="Zhang T."/>
            <person name="Gao T."/>
            <person name="Zhang H."/>
        </authorList>
    </citation>
    <scope>NUCLEOTIDE SEQUENCE</scope>
    <source>
        <strain evidence="1">3651</strain>
    </source>
</reference>
<evidence type="ECO:0000313" key="1">
    <source>
        <dbReference type="EMBL" id="KAK4428672.1"/>
    </source>
</evidence>
<dbReference type="EMBL" id="JACGWO010000004">
    <property type="protein sequence ID" value="KAK4428672.1"/>
    <property type="molecule type" value="Genomic_DNA"/>
</dbReference>
<proteinExistence type="predicted"/>
<protein>
    <submittedName>
        <fullName evidence="1">Acyltransferase-like protein, chloroplastic</fullName>
    </submittedName>
</protein>
<sequence length="318" mass="35349">MDHIQCFTNEKLVSLKITKIEAVEPFNAPVGPTIMGIPVSDQNILSSVDALATKAEKLIFSDKCSSPIFAGNYSSPSSPAIAPEGLTELDWDFYCTTKYLANLVKLVESMVRLEHVRTPNRPINLVGESSGGCRALVVAACNPDIDLILILVNPATSFSKSPPQPETLVTLSTMTPEQLRSSLLYMVLLLRQWHQPQGKLISYIQVLCVFYSGVFVYHAADFCFAVDKISYSQLERKLKDECWSNVVRMATKFGAKIIPFGFVGEDVVLLEKTTLVNYSFITTNLLRNIPYFKNAKEELTDDAVKLRYLYATPGKACI</sequence>
<dbReference type="PANTHER" id="PTHR22753">
    <property type="entry name" value="TRANSMEMBRANE PROTEIN 68"/>
    <property type="match status" value="1"/>
</dbReference>